<accession>A0A6F8VEC0</accession>
<keyword evidence="2" id="KW-1185">Reference proteome</keyword>
<protein>
    <submittedName>
        <fullName evidence="1">Uncharacterized protein</fullName>
    </submittedName>
</protein>
<evidence type="ECO:0000313" key="2">
    <source>
        <dbReference type="Proteomes" id="UP000502260"/>
    </source>
</evidence>
<organism evidence="1 2">
    <name type="scientific">Sulfurimicrobium lacus</name>
    <dbReference type="NCBI Taxonomy" id="2715678"/>
    <lineage>
        <taxon>Bacteria</taxon>
        <taxon>Pseudomonadati</taxon>
        <taxon>Pseudomonadota</taxon>
        <taxon>Betaproteobacteria</taxon>
        <taxon>Nitrosomonadales</taxon>
        <taxon>Sulfuricellaceae</taxon>
        <taxon>Sulfurimicrobium</taxon>
    </lineage>
</organism>
<dbReference type="AlphaFoldDB" id="A0A6F8VEC0"/>
<dbReference type="RefSeq" id="WP_173064653.1">
    <property type="nucleotide sequence ID" value="NZ_AP022853.1"/>
</dbReference>
<dbReference type="KEGG" id="slac:SKTS_21780"/>
<dbReference type="Proteomes" id="UP000502260">
    <property type="component" value="Chromosome"/>
</dbReference>
<name>A0A6F8VEC0_9PROT</name>
<evidence type="ECO:0000313" key="1">
    <source>
        <dbReference type="EMBL" id="BCB27292.1"/>
    </source>
</evidence>
<reference evidence="2" key="1">
    <citation type="submission" date="2020-03" db="EMBL/GenBank/DDBJ databases">
        <title>Complete genome sequence of sulfur-oxidizing bacterium skT11.</title>
        <authorList>
            <person name="Kanda M."/>
            <person name="Kojima H."/>
            <person name="Fukui M."/>
        </authorList>
    </citation>
    <scope>NUCLEOTIDE SEQUENCE [LARGE SCALE GENOMIC DNA]</scope>
    <source>
        <strain evidence="2">skT11</strain>
    </source>
</reference>
<dbReference type="EMBL" id="AP022853">
    <property type="protein sequence ID" value="BCB27292.1"/>
    <property type="molecule type" value="Genomic_DNA"/>
</dbReference>
<proteinExistence type="predicted"/>
<gene>
    <name evidence="1" type="ORF">SKTS_21780</name>
</gene>
<sequence length="111" mass="11853">MSTGALFNGMCYPSQSAAADAFYSTAAPATLPGSTSYTGFYRLIAGQWNYTQTTYNSSGVATNGWNVVVNSPTFPTCDTLQNLNDGLTLGWLIASVWAGVWAFKAMRKGTE</sequence>